<gene>
    <name evidence="2" type="ORF">PCG10_004868</name>
</gene>
<protein>
    <submittedName>
        <fullName evidence="2">Uncharacterized protein</fullName>
    </submittedName>
</protein>
<evidence type="ECO:0000256" key="1">
    <source>
        <dbReference type="SAM" id="MobiDB-lite"/>
    </source>
</evidence>
<dbReference type="Proteomes" id="UP000701341">
    <property type="component" value="Unassembled WGS sequence"/>
</dbReference>
<evidence type="ECO:0000313" key="3">
    <source>
        <dbReference type="Proteomes" id="UP000701341"/>
    </source>
</evidence>
<dbReference type="EMBL" id="JAAOZQ010000029">
    <property type="protein sequence ID" value="KAF7525387.1"/>
    <property type="molecule type" value="Genomic_DNA"/>
</dbReference>
<keyword evidence="3" id="KW-1185">Reference proteome</keyword>
<sequence>MAVPLMFLLPRRDGVPILQDTSQILDKILSRVNAGEEGYQGRVWYDEASASDMMVYGTNGKITAWVAYMADDNKKQRIDWAADPQRWNLGLNPDSKEAKSLKLGHPSNNWPKR</sequence>
<dbReference type="AlphaFoldDB" id="A0A9P5L5A6"/>
<feature type="region of interest" description="Disordered" evidence="1">
    <location>
        <begin position="91"/>
        <end position="113"/>
    </location>
</feature>
<proteinExistence type="predicted"/>
<reference evidence="2" key="1">
    <citation type="submission" date="2020-02" db="EMBL/GenBank/DDBJ databases">
        <authorList>
            <person name="Lichtner F.J."/>
        </authorList>
    </citation>
    <scope>NUCLEOTIDE SEQUENCE</scope>
    <source>
        <strain evidence="2">G10</strain>
    </source>
</reference>
<name>A0A9P5L5A6_PENCR</name>
<evidence type="ECO:0000313" key="2">
    <source>
        <dbReference type="EMBL" id="KAF7525387.1"/>
    </source>
</evidence>
<comment type="caution">
    <text evidence="2">The sequence shown here is derived from an EMBL/GenBank/DDBJ whole genome shotgun (WGS) entry which is preliminary data.</text>
</comment>
<accession>A0A9P5L5A6</accession>
<organism evidence="2 3">
    <name type="scientific">Penicillium crustosum</name>
    <name type="common">Blue mold fungus</name>
    <dbReference type="NCBI Taxonomy" id="36656"/>
    <lineage>
        <taxon>Eukaryota</taxon>
        <taxon>Fungi</taxon>
        <taxon>Dikarya</taxon>
        <taxon>Ascomycota</taxon>
        <taxon>Pezizomycotina</taxon>
        <taxon>Eurotiomycetes</taxon>
        <taxon>Eurotiomycetidae</taxon>
        <taxon>Eurotiales</taxon>
        <taxon>Aspergillaceae</taxon>
        <taxon>Penicillium</taxon>
    </lineage>
</organism>